<dbReference type="EMBL" id="DQ058764">
    <property type="protein sequence ID" value="AAZ50540.1"/>
    <property type="molecule type" value="Genomic_DNA"/>
</dbReference>
<evidence type="ECO:0000256" key="1">
    <source>
        <dbReference type="SAM" id="MobiDB-lite"/>
    </source>
</evidence>
<organism evidence="2">
    <name type="scientific">Agrobacterium tumefaciens</name>
    <dbReference type="NCBI Taxonomy" id="358"/>
    <lineage>
        <taxon>Bacteria</taxon>
        <taxon>Pseudomonadati</taxon>
        <taxon>Pseudomonadota</taxon>
        <taxon>Alphaproteobacteria</taxon>
        <taxon>Hyphomicrobiales</taxon>
        <taxon>Rhizobiaceae</taxon>
        <taxon>Rhizobium/Agrobacterium group</taxon>
        <taxon>Agrobacterium</taxon>
        <taxon>Agrobacterium tumefaciens complex</taxon>
    </lineage>
</organism>
<feature type="region of interest" description="Disordered" evidence="1">
    <location>
        <begin position="56"/>
        <end position="84"/>
    </location>
</feature>
<proteinExistence type="predicted"/>
<accession>A5WY72</accession>
<name>A5WY72_AGRTU</name>
<gene>
    <name evidence="2" type="ORF">pTiBo156</name>
</gene>
<protein>
    <submittedName>
        <fullName evidence="2">Orf_Bo156</fullName>
    </submittedName>
</protein>
<dbReference type="AlphaFoldDB" id="A5WY72"/>
<reference evidence="2" key="1">
    <citation type="submission" date="2005-05" db="EMBL/GenBank/DDBJ databases">
        <title>Complete sequence of the Ti plasmid pTiBo542 from the supervirulent Agrobacterium tumefaciens strain Bo542.</title>
        <authorList>
            <person name="Oger P.M."/>
            <person name="Farrand S.K."/>
            <person name="Olsen G.J."/>
            <person name="Reich C."/>
        </authorList>
    </citation>
    <scope>NUCLEOTIDE SEQUENCE</scope>
    <source>
        <strain evidence="2">Bo542</strain>
        <plasmid evidence="2">pTiBo542</plasmid>
    </source>
</reference>
<sequence>MRLAPLPPIRLSPTSSDEIGKSCSWYAAMRQIKTVVDRLERLSAAARASQTNFLSNCSQKMGRPQGTASHQNRRDHQVCSRTAEVQVSGPTQISALNVGSRRRGSRGRRKDFSVRIRDEMICLCMQIAMRDQTAIPRKHNGPASG</sequence>
<geneLocation type="plasmid" evidence="2">
    <name>pTiBo542</name>
</geneLocation>
<keyword evidence="2" id="KW-0614">Plasmid</keyword>
<evidence type="ECO:0000313" key="2">
    <source>
        <dbReference type="EMBL" id="AAZ50540.1"/>
    </source>
</evidence>